<evidence type="ECO:0000256" key="1">
    <source>
        <dbReference type="ARBA" id="ARBA00009437"/>
    </source>
</evidence>
<evidence type="ECO:0000256" key="3">
    <source>
        <dbReference type="ARBA" id="ARBA00023125"/>
    </source>
</evidence>
<dbReference type="Pfam" id="PF00126">
    <property type="entry name" value="HTH_1"/>
    <property type="match status" value="1"/>
</dbReference>
<dbReference type="InterPro" id="IPR036390">
    <property type="entry name" value="WH_DNA-bd_sf"/>
</dbReference>
<dbReference type="InterPro" id="IPR005119">
    <property type="entry name" value="LysR_subst-bd"/>
</dbReference>
<gene>
    <name evidence="6" type="ORF">ABDB84_18515</name>
</gene>
<protein>
    <submittedName>
        <fullName evidence="6">LysR family transcriptional regulator</fullName>
    </submittedName>
</protein>
<dbReference type="PROSITE" id="PS50931">
    <property type="entry name" value="HTH_LYSR"/>
    <property type="match status" value="1"/>
</dbReference>
<comment type="caution">
    <text evidence="6">The sequence shown here is derived from an EMBL/GenBank/DDBJ whole genome shotgun (WGS) entry which is preliminary data.</text>
</comment>
<evidence type="ECO:0000259" key="5">
    <source>
        <dbReference type="PROSITE" id="PS50931"/>
    </source>
</evidence>
<keyword evidence="2" id="KW-0805">Transcription regulation</keyword>
<dbReference type="Pfam" id="PF03466">
    <property type="entry name" value="LysR_substrate"/>
    <property type="match status" value="1"/>
</dbReference>
<keyword evidence="4" id="KW-0804">Transcription</keyword>
<dbReference type="InterPro" id="IPR058163">
    <property type="entry name" value="LysR-type_TF_proteobact-type"/>
</dbReference>
<dbReference type="SUPFAM" id="SSF46785">
    <property type="entry name" value="Winged helix' DNA-binding domain"/>
    <property type="match status" value="1"/>
</dbReference>
<dbReference type="PANTHER" id="PTHR30537:SF5">
    <property type="entry name" value="HTH-TYPE TRANSCRIPTIONAL ACTIVATOR TTDR-RELATED"/>
    <property type="match status" value="1"/>
</dbReference>
<sequence length="397" mass="44995">MAVFKASLLHHGIHKTRVFWLRAEMPFCSFMLAGIGRNMRDPPEARRKAAVASALHEALVQRPCPIEFKAKTKLLGRLKITLLVPLGYQSMSTLSELKFFTQVVKLGSLTAAARELDLTPPAVSKRLAQLEARLGVRLLNRTTRRISVTNEGEVYLSHAQRILSEIEEMEQMVTSSRVAPKGLLRVNTTLGFGRCYIAPRISAFLKQYPEVEVQLILTDRPQSLSEGEFDVVVRFGEPPDSRIIARKIAPNQRFLCAAPKYLAQFPAPQTPEDLTRHNCIVLRQNDTAYGIWRFTHEGQSTTVKVRGNLSCNDGEVALMWALEGHGILMRAEWDIAKYLRSGRLVRLLEDYELPQANIYAVYPERHYLSAKVKAFIDFLVAEFAVPPDSPNQEERRW</sequence>
<organism evidence="6 7">
    <name type="scientific">Uliginosibacterium sediminicola</name>
    <dbReference type="NCBI Taxonomy" id="2024550"/>
    <lineage>
        <taxon>Bacteria</taxon>
        <taxon>Pseudomonadati</taxon>
        <taxon>Pseudomonadota</taxon>
        <taxon>Betaproteobacteria</taxon>
        <taxon>Rhodocyclales</taxon>
        <taxon>Zoogloeaceae</taxon>
        <taxon>Uliginosibacterium</taxon>
    </lineage>
</organism>
<dbReference type="Gene3D" id="3.40.190.290">
    <property type="match status" value="1"/>
</dbReference>
<dbReference type="PANTHER" id="PTHR30537">
    <property type="entry name" value="HTH-TYPE TRANSCRIPTIONAL REGULATOR"/>
    <property type="match status" value="1"/>
</dbReference>
<dbReference type="SUPFAM" id="SSF53850">
    <property type="entry name" value="Periplasmic binding protein-like II"/>
    <property type="match status" value="1"/>
</dbReference>
<comment type="similarity">
    <text evidence="1">Belongs to the LysR transcriptional regulatory family.</text>
</comment>
<keyword evidence="3" id="KW-0238">DNA-binding</keyword>
<dbReference type="Proteomes" id="UP001410394">
    <property type="component" value="Unassembled WGS sequence"/>
</dbReference>
<evidence type="ECO:0000313" key="7">
    <source>
        <dbReference type="Proteomes" id="UP001410394"/>
    </source>
</evidence>
<evidence type="ECO:0000256" key="2">
    <source>
        <dbReference type="ARBA" id="ARBA00023015"/>
    </source>
</evidence>
<name>A0ABU9Z3L7_9RHOO</name>
<dbReference type="InterPro" id="IPR036388">
    <property type="entry name" value="WH-like_DNA-bd_sf"/>
</dbReference>
<dbReference type="Gene3D" id="1.10.10.10">
    <property type="entry name" value="Winged helix-like DNA-binding domain superfamily/Winged helix DNA-binding domain"/>
    <property type="match status" value="1"/>
</dbReference>
<feature type="domain" description="HTH lysR-type" evidence="5">
    <location>
        <begin position="93"/>
        <end position="149"/>
    </location>
</feature>
<dbReference type="RefSeq" id="WP_345921261.1">
    <property type="nucleotide sequence ID" value="NZ_JBDIVE010000014.1"/>
</dbReference>
<evidence type="ECO:0000256" key="4">
    <source>
        <dbReference type="ARBA" id="ARBA00023163"/>
    </source>
</evidence>
<dbReference type="PRINTS" id="PR00039">
    <property type="entry name" value="HTHLYSR"/>
</dbReference>
<evidence type="ECO:0000313" key="6">
    <source>
        <dbReference type="EMBL" id="MEN3070484.1"/>
    </source>
</evidence>
<dbReference type="CDD" id="cd08479">
    <property type="entry name" value="PBP2_CrgA_like_9"/>
    <property type="match status" value="1"/>
</dbReference>
<accession>A0ABU9Z3L7</accession>
<proteinExistence type="inferred from homology"/>
<dbReference type="InterPro" id="IPR000847">
    <property type="entry name" value="LysR_HTH_N"/>
</dbReference>
<keyword evidence="7" id="KW-1185">Reference proteome</keyword>
<dbReference type="EMBL" id="JBDIVE010000014">
    <property type="protein sequence ID" value="MEN3070484.1"/>
    <property type="molecule type" value="Genomic_DNA"/>
</dbReference>
<reference evidence="6 7" key="1">
    <citation type="journal article" date="2018" name="Int. J. Syst. Evol. Microbiol.">
        <title>Uliginosibacterium sediminicola sp. nov., isolated from freshwater sediment.</title>
        <authorList>
            <person name="Hwang W.M."/>
            <person name="Kim S.M."/>
            <person name="Kang K."/>
            <person name="Ahn T.Y."/>
        </authorList>
    </citation>
    <scope>NUCLEOTIDE SEQUENCE [LARGE SCALE GENOMIC DNA]</scope>
    <source>
        <strain evidence="6 7">M1-21</strain>
    </source>
</reference>